<name>A0AAW1CZ35_9HEMI</name>
<evidence type="ECO:0000313" key="3">
    <source>
        <dbReference type="Proteomes" id="UP001461498"/>
    </source>
</evidence>
<gene>
    <name evidence="2" type="ORF">O3M35_012241</name>
</gene>
<evidence type="ECO:0000256" key="1">
    <source>
        <dbReference type="SAM" id="MobiDB-lite"/>
    </source>
</evidence>
<reference evidence="2 3" key="1">
    <citation type="submission" date="2022-12" db="EMBL/GenBank/DDBJ databases">
        <title>Chromosome-level genome assembly of true bugs.</title>
        <authorList>
            <person name="Ma L."/>
            <person name="Li H."/>
        </authorList>
    </citation>
    <scope>NUCLEOTIDE SEQUENCE [LARGE SCALE GENOMIC DNA]</scope>
    <source>
        <strain evidence="2">Lab_2022b</strain>
    </source>
</reference>
<dbReference type="EMBL" id="JAPXFL010000009">
    <property type="protein sequence ID" value="KAK9501534.1"/>
    <property type="molecule type" value="Genomic_DNA"/>
</dbReference>
<organism evidence="2 3">
    <name type="scientific">Rhynocoris fuscipes</name>
    <dbReference type="NCBI Taxonomy" id="488301"/>
    <lineage>
        <taxon>Eukaryota</taxon>
        <taxon>Metazoa</taxon>
        <taxon>Ecdysozoa</taxon>
        <taxon>Arthropoda</taxon>
        <taxon>Hexapoda</taxon>
        <taxon>Insecta</taxon>
        <taxon>Pterygota</taxon>
        <taxon>Neoptera</taxon>
        <taxon>Paraneoptera</taxon>
        <taxon>Hemiptera</taxon>
        <taxon>Heteroptera</taxon>
        <taxon>Panheteroptera</taxon>
        <taxon>Cimicomorpha</taxon>
        <taxon>Reduviidae</taxon>
        <taxon>Harpactorinae</taxon>
        <taxon>Harpactorini</taxon>
        <taxon>Rhynocoris</taxon>
    </lineage>
</organism>
<proteinExistence type="predicted"/>
<sequence>MDDDDEEEKEDPFPRDQIDKFFRPHVNRIYNSPSLTILPPIPIPEIDLKIIHDPNGCKISDIDRLHPEYTKCMQEIRKFHDPSDKLSVNQQKRIKELATLSGFYEIPGFTKPKTYIEHMFRNPTKTMTEFKNRRVFDVASEAIPEPVPEFKIKSQEEYLKAVYLARKKDIIAKLRAEGKSDEADALESDKYDIYMPEGPEKEPEEKPVPTIKKRNIISKLPDYAHEVGRSLLNER</sequence>
<evidence type="ECO:0000313" key="2">
    <source>
        <dbReference type="EMBL" id="KAK9501534.1"/>
    </source>
</evidence>
<keyword evidence="3" id="KW-1185">Reference proteome</keyword>
<dbReference type="Proteomes" id="UP001461498">
    <property type="component" value="Unassembled WGS sequence"/>
</dbReference>
<feature type="compositionally biased region" description="Basic and acidic residues" evidence="1">
    <location>
        <begin position="179"/>
        <end position="207"/>
    </location>
</feature>
<feature type="region of interest" description="Disordered" evidence="1">
    <location>
        <begin position="179"/>
        <end position="213"/>
    </location>
</feature>
<protein>
    <submittedName>
        <fullName evidence="2">Uncharacterized protein</fullName>
    </submittedName>
</protein>
<accession>A0AAW1CZ35</accession>
<dbReference type="AlphaFoldDB" id="A0AAW1CZ35"/>
<comment type="caution">
    <text evidence="2">The sequence shown here is derived from an EMBL/GenBank/DDBJ whole genome shotgun (WGS) entry which is preliminary data.</text>
</comment>